<proteinExistence type="predicted"/>
<sequence length="244" mass="26473">MSISYRFLPDGESVRAASEYAPFVTSFTAPDAVGYAVDGAVAWRRVFHGRDLLLADGDPVTAAALVAAVAAEHRPTRLSLPRPIMELLPAELRPERFGEWRWFYTDTAPEPQPGEERAAWLPGDEAGKAAIERLLDESFPDASTRTGDGHVKRWFGIPGEDGLVGCGAVSGPAEDVPFLASITVHPGARRQGLAAAMTAWATRDLLREFPFVALGSMEGEDATHRIYRRLGYRDTHALISGSLS</sequence>
<dbReference type="GO" id="GO:0016747">
    <property type="term" value="F:acyltransferase activity, transferring groups other than amino-acyl groups"/>
    <property type="evidence" value="ECO:0007669"/>
    <property type="project" value="InterPro"/>
</dbReference>
<dbReference type="PROSITE" id="PS51186">
    <property type="entry name" value="GNAT"/>
    <property type="match status" value="1"/>
</dbReference>
<dbReference type="InterPro" id="IPR016181">
    <property type="entry name" value="Acyl_CoA_acyltransferase"/>
</dbReference>
<evidence type="ECO:0000313" key="2">
    <source>
        <dbReference type="EMBL" id="GLZ75445.1"/>
    </source>
</evidence>
<accession>A0A9W6SDX0</accession>
<evidence type="ECO:0000313" key="3">
    <source>
        <dbReference type="Proteomes" id="UP001165079"/>
    </source>
</evidence>
<name>A0A9W6SDX0_9ACTN</name>
<dbReference type="EMBL" id="BSTX01000001">
    <property type="protein sequence ID" value="GLZ75445.1"/>
    <property type="molecule type" value="Genomic_DNA"/>
</dbReference>
<keyword evidence="3" id="KW-1185">Reference proteome</keyword>
<protein>
    <recommendedName>
        <fullName evidence="1">N-acetyltransferase domain-containing protein</fullName>
    </recommendedName>
</protein>
<evidence type="ECO:0000259" key="1">
    <source>
        <dbReference type="PROSITE" id="PS51186"/>
    </source>
</evidence>
<dbReference type="RefSeq" id="WP_285660682.1">
    <property type="nucleotide sequence ID" value="NZ_BSTX01000001.1"/>
</dbReference>
<dbReference type="AlphaFoldDB" id="A0A9W6SDX0"/>
<feature type="domain" description="N-acetyltransferase" evidence="1">
    <location>
        <begin position="85"/>
        <end position="244"/>
    </location>
</feature>
<gene>
    <name evidence="2" type="ORF">Afil01_02520</name>
</gene>
<organism evidence="2 3">
    <name type="scientific">Actinorhabdospora filicis</name>
    <dbReference type="NCBI Taxonomy" id="1785913"/>
    <lineage>
        <taxon>Bacteria</taxon>
        <taxon>Bacillati</taxon>
        <taxon>Actinomycetota</taxon>
        <taxon>Actinomycetes</taxon>
        <taxon>Micromonosporales</taxon>
        <taxon>Micromonosporaceae</taxon>
        <taxon>Actinorhabdospora</taxon>
    </lineage>
</organism>
<dbReference type="CDD" id="cd04301">
    <property type="entry name" value="NAT_SF"/>
    <property type="match status" value="1"/>
</dbReference>
<dbReference type="Pfam" id="PF00583">
    <property type="entry name" value="Acetyltransf_1"/>
    <property type="match status" value="1"/>
</dbReference>
<dbReference type="SUPFAM" id="SSF55729">
    <property type="entry name" value="Acyl-CoA N-acyltransferases (Nat)"/>
    <property type="match status" value="1"/>
</dbReference>
<comment type="caution">
    <text evidence="2">The sequence shown here is derived from an EMBL/GenBank/DDBJ whole genome shotgun (WGS) entry which is preliminary data.</text>
</comment>
<dbReference type="InterPro" id="IPR000182">
    <property type="entry name" value="GNAT_dom"/>
</dbReference>
<reference evidence="2" key="1">
    <citation type="submission" date="2023-03" db="EMBL/GenBank/DDBJ databases">
        <title>Actinorhabdospora filicis NBRC 111898.</title>
        <authorList>
            <person name="Ichikawa N."/>
            <person name="Sato H."/>
            <person name="Tonouchi N."/>
        </authorList>
    </citation>
    <scope>NUCLEOTIDE SEQUENCE</scope>
    <source>
        <strain evidence="2">NBRC 111898</strain>
    </source>
</reference>
<dbReference type="Proteomes" id="UP001165079">
    <property type="component" value="Unassembled WGS sequence"/>
</dbReference>
<dbReference type="Gene3D" id="3.40.630.30">
    <property type="match status" value="1"/>
</dbReference>